<proteinExistence type="predicted"/>
<organism evidence="2 3">
    <name type="scientific">Larkinella punicea</name>
    <dbReference type="NCBI Taxonomy" id="2315727"/>
    <lineage>
        <taxon>Bacteria</taxon>
        <taxon>Pseudomonadati</taxon>
        <taxon>Bacteroidota</taxon>
        <taxon>Cytophagia</taxon>
        <taxon>Cytophagales</taxon>
        <taxon>Spirosomataceae</taxon>
        <taxon>Larkinella</taxon>
    </lineage>
</organism>
<dbReference type="RefSeq" id="WP_114405741.1">
    <property type="nucleotide sequence ID" value="NZ_QOWE01000006.1"/>
</dbReference>
<sequence>MFNLLSNLICTALLSAPVLSEPTTPSALPFGASAYVTSENKIRVSVVKSAAEPVMVLLRNDKKEIIFQETISKKELKYAAKLDMKNLADGAYELEFKSAQGAIRKQVNVATQPVSTPVRSVVLNTPAE</sequence>
<dbReference type="AlphaFoldDB" id="A0A368JRE4"/>
<dbReference type="Pfam" id="PF11589">
    <property type="entry name" value="DUF3244"/>
    <property type="match status" value="1"/>
</dbReference>
<evidence type="ECO:0008006" key="4">
    <source>
        <dbReference type="Google" id="ProtNLM"/>
    </source>
</evidence>
<gene>
    <name evidence="2" type="ORF">DUE52_09475</name>
</gene>
<dbReference type="Proteomes" id="UP000253383">
    <property type="component" value="Unassembled WGS sequence"/>
</dbReference>
<comment type="caution">
    <text evidence="2">The sequence shown here is derived from an EMBL/GenBank/DDBJ whole genome shotgun (WGS) entry which is preliminary data.</text>
</comment>
<reference evidence="2 3" key="1">
    <citation type="submission" date="2018-07" db="EMBL/GenBank/DDBJ databases">
        <title>Genome analysis of Larkinella rosea.</title>
        <authorList>
            <person name="Zhou Z."/>
            <person name="Wang G."/>
        </authorList>
    </citation>
    <scope>NUCLEOTIDE SEQUENCE [LARGE SCALE GENOMIC DNA]</scope>
    <source>
        <strain evidence="3">zzj9</strain>
    </source>
</reference>
<dbReference type="InterPro" id="IPR021638">
    <property type="entry name" value="DUF3244"/>
</dbReference>
<keyword evidence="3" id="KW-1185">Reference proteome</keyword>
<evidence type="ECO:0000313" key="2">
    <source>
        <dbReference type="EMBL" id="RCR70042.1"/>
    </source>
</evidence>
<protein>
    <recommendedName>
        <fullName evidence="4">DUF3244 domain-containing protein</fullName>
    </recommendedName>
</protein>
<accession>A0A368JRE4</accession>
<dbReference type="OrthoDB" id="957607at2"/>
<evidence type="ECO:0000313" key="3">
    <source>
        <dbReference type="Proteomes" id="UP000253383"/>
    </source>
</evidence>
<feature type="chain" id="PRO_5017083156" description="DUF3244 domain-containing protein" evidence="1">
    <location>
        <begin position="21"/>
        <end position="128"/>
    </location>
</feature>
<dbReference type="EMBL" id="QOWE01000006">
    <property type="protein sequence ID" value="RCR70042.1"/>
    <property type="molecule type" value="Genomic_DNA"/>
</dbReference>
<name>A0A368JRE4_9BACT</name>
<feature type="signal peptide" evidence="1">
    <location>
        <begin position="1"/>
        <end position="20"/>
    </location>
</feature>
<evidence type="ECO:0000256" key="1">
    <source>
        <dbReference type="SAM" id="SignalP"/>
    </source>
</evidence>
<keyword evidence="1" id="KW-0732">Signal</keyword>